<evidence type="ECO:0000256" key="1">
    <source>
        <dbReference type="ARBA" id="ARBA00004651"/>
    </source>
</evidence>
<organism evidence="10 11">
    <name type="scientific">Jatrophihabitans cynanchi</name>
    <dbReference type="NCBI Taxonomy" id="2944128"/>
    <lineage>
        <taxon>Bacteria</taxon>
        <taxon>Bacillati</taxon>
        <taxon>Actinomycetota</taxon>
        <taxon>Actinomycetes</taxon>
        <taxon>Jatrophihabitantales</taxon>
        <taxon>Jatrophihabitantaceae</taxon>
        <taxon>Jatrophihabitans</taxon>
    </lineage>
</organism>
<keyword evidence="11" id="KW-1185">Reference proteome</keyword>
<feature type="transmembrane region" description="Helical" evidence="9">
    <location>
        <begin position="323"/>
        <end position="354"/>
    </location>
</feature>
<keyword evidence="3" id="KW-0813">Transport</keyword>
<feature type="transmembrane region" description="Helical" evidence="9">
    <location>
        <begin position="87"/>
        <end position="108"/>
    </location>
</feature>
<protein>
    <submittedName>
        <fullName evidence="10">AI-2E family transporter</fullName>
    </submittedName>
</protein>
<evidence type="ECO:0000256" key="2">
    <source>
        <dbReference type="ARBA" id="ARBA00009773"/>
    </source>
</evidence>
<evidence type="ECO:0000256" key="5">
    <source>
        <dbReference type="ARBA" id="ARBA00022692"/>
    </source>
</evidence>
<sequence>MTLYEPPAEPVPDESARYGTPGPRLSTDAPFYRGFLGALGVLLAIVLGWALREVQSVLVLVLVSVFLAVGLNPLVEAMIRRGLRRGWAVLVVAAGGLGVLALVLYVLIGAVGSQIGSLVDDAPHLIHDLRQHKSISHLDQRYHFLSAIENKLRDPNLLEKTFGGVFDVGLSVLGALLNTILIIVMTIYFLAALPMLKRTGYALVAASRRERVASLGDEILHRVGGYVIGAVLVALLAGTVTAVLTLSVGLGKYALPLALFVALLDLVPLVGSVTGAAAVTLIGFATSLHVGLICAIVYLIYEPLEGYVIYPRVMRSSVDVPEILTIVAVLLGGSLGGVVGALVALPIAATIQLLTREVWIRRQDTA</sequence>
<keyword evidence="4" id="KW-1003">Cell membrane</keyword>
<feature type="transmembrane region" description="Helical" evidence="9">
    <location>
        <begin position="57"/>
        <end position="75"/>
    </location>
</feature>
<evidence type="ECO:0000256" key="3">
    <source>
        <dbReference type="ARBA" id="ARBA00022448"/>
    </source>
</evidence>
<dbReference type="EMBL" id="CP097463">
    <property type="protein sequence ID" value="WAX57304.1"/>
    <property type="molecule type" value="Genomic_DNA"/>
</dbReference>
<evidence type="ECO:0000256" key="6">
    <source>
        <dbReference type="ARBA" id="ARBA00022989"/>
    </source>
</evidence>
<keyword evidence="6 9" id="KW-1133">Transmembrane helix</keyword>
<evidence type="ECO:0000313" key="11">
    <source>
        <dbReference type="Proteomes" id="UP001164693"/>
    </source>
</evidence>
<dbReference type="Proteomes" id="UP001164693">
    <property type="component" value="Chromosome"/>
</dbReference>
<dbReference type="InterPro" id="IPR002549">
    <property type="entry name" value="AI-2E-like"/>
</dbReference>
<dbReference type="Pfam" id="PF01594">
    <property type="entry name" value="AI-2E_transport"/>
    <property type="match status" value="1"/>
</dbReference>
<accession>A0ABY7JY06</accession>
<feature type="transmembrane region" description="Helical" evidence="9">
    <location>
        <begin position="278"/>
        <end position="301"/>
    </location>
</feature>
<comment type="subcellular location">
    <subcellularLocation>
        <location evidence="1">Cell membrane</location>
        <topology evidence="1">Multi-pass membrane protein</topology>
    </subcellularLocation>
</comment>
<name>A0ABY7JY06_9ACTN</name>
<evidence type="ECO:0000256" key="9">
    <source>
        <dbReference type="SAM" id="Phobius"/>
    </source>
</evidence>
<feature type="transmembrane region" description="Helical" evidence="9">
    <location>
        <begin position="168"/>
        <end position="191"/>
    </location>
</feature>
<evidence type="ECO:0000256" key="8">
    <source>
        <dbReference type="SAM" id="MobiDB-lite"/>
    </source>
</evidence>
<keyword evidence="7 9" id="KW-0472">Membrane</keyword>
<evidence type="ECO:0000256" key="7">
    <source>
        <dbReference type="ARBA" id="ARBA00023136"/>
    </source>
</evidence>
<gene>
    <name evidence="10" type="ORF">M6B22_00710</name>
</gene>
<feature type="transmembrane region" description="Helical" evidence="9">
    <location>
        <begin position="223"/>
        <end position="247"/>
    </location>
</feature>
<proteinExistence type="inferred from homology"/>
<dbReference type="PANTHER" id="PTHR21716">
    <property type="entry name" value="TRANSMEMBRANE PROTEIN"/>
    <property type="match status" value="1"/>
</dbReference>
<dbReference type="PANTHER" id="PTHR21716:SF53">
    <property type="entry name" value="PERMEASE PERM-RELATED"/>
    <property type="match status" value="1"/>
</dbReference>
<feature type="transmembrane region" description="Helical" evidence="9">
    <location>
        <begin position="253"/>
        <end position="271"/>
    </location>
</feature>
<feature type="transmembrane region" description="Helical" evidence="9">
    <location>
        <begin position="31"/>
        <end position="51"/>
    </location>
</feature>
<dbReference type="RefSeq" id="WP_269443843.1">
    <property type="nucleotide sequence ID" value="NZ_CP097463.1"/>
</dbReference>
<evidence type="ECO:0000313" key="10">
    <source>
        <dbReference type="EMBL" id="WAX57304.1"/>
    </source>
</evidence>
<feature type="region of interest" description="Disordered" evidence="8">
    <location>
        <begin position="1"/>
        <end position="22"/>
    </location>
</feature>
<comment type="similarity">
    <text evidence="2">Belongs to the autoinducer-2 exporter (AI-2E) (TC 2.A.86) family.</text>
</comment>
<reference evidence="10" key="1">
    <citation type="submission" date="2022-05" db="EMBL/GenBank/DDBJ databases">
        <title>Jatrophihabitans sp. SB3-54 whole genome sequence.</title>
        <authorList>
            <person name="Suh M.K."/>
            <person name="Eom M.K."/>
            <person name="Kim J.S."/>
            <person name="Kim H.S."/>
            <person name="Do H.E."/>
            <person name="Shin Y.K."/>
            <person name="Lee J.-S."/>
        </authorList>
    </citation>
    <scope>NUCLEOTIDE SEQUENCE</scope>
    <source>
        <strain evidence="10">SB3-54</strain>
    </source>
</reference>
<evidence type="ECO:0000256" key="4">
    <source>
        <dbReference type="ARBA" id="ARBA00022475"/>
    </source>
</evidence>
<keyword evidence="5 9" id="KW-0812">Transmembrane</keyword>